<keyword evidence="1" id="KW-0732">Signal</keyword>
<evidence type="ECO:0000256" key="1">
    <source>
        <dbReference type="SAM" id="SignalP"/>
    </source>
</evidence>
<dbReference type="EMBL" id="ADBJ01000025">
    <property type="protein sequence ID" value="EFA81516.1"/>
    <property type="molecule type" value="Genomic_DNA"/>
</dbReference>
<organism evidence="2 3">
    <name type="scientific">Heterostelium pallidum (strain ATCC 26659 / Pp 5 / PN500)</name>
    <name type="common">Cellular slime mold</name>
    <name type="synonym">Polysphondylium pallidum</name>
    <dbReference type="NCBI Taxonomy" id="670386"/>
    <lineage>
        <taxon>Eukaryota</taxon>
        <taxon>Amoebozoa</taxon>
        <taxon>Evosea</taxon>
        <taxon>Eumycetozoa</taxon>
        <taxon>Dictyostelia</taxon>
        <taxon>Acytosteliales</taxon>
        <taxon>Acytosteliaceae</taxon>
        <taxon>Heterostelium</taxon>
    </lineage>
</organism>
<reference evidence="2 3" key="1">
    <citation type="journal article" date="2011" name="Genome Res.">
        <title>Phylogeny-wide analysis of social amoeba genomes highlights ancient origins for complex intercellular communication.</title>
        <authorList>
            <person name="Heidel A.J."/>
            <person name="Lawal H.M."/>
            <person name="Felder M."/>
            <person name="Schilde C."/>
            <person name="Helps N.R."/>
            <person name="Tunggal B."/>
            <person name="Rivero F."/>
            <person name="John U."/>
            <person name="Schleicher M."/>
            <person name="Eichinger L."/>
            <person name="Platzer M."/>
            <person name="Noegel A.A."/>
            <person name="Schaap P."/>
            <person name="Gloeckner G."/>
        </authorList>
    </citation>
    <scope>NUCLEOTIDE SEQUENCE [LARGE SCALE GENOMIC DNA]</scope>
    <source>
        <strain evidence="3">ATCC 26659 / Pp 5 / PN500</strain>
    </source>
</reference>
<dbReference type="AlphaFoldDB" id="D3BAC9"/>
<accession>D3BAC9</accession>
<evidence type="ECO:0000313" key="2">
    <source>
        <dbReference type="EMBL" id="EFA81516.1"/>
    </source>
</evidence>
<feature type="chain" id="PRO_5003040945" evidence="1">
    <location>
        <begin position="24"/>
        <end position="81"/>
    </location>
</feature>
<protein>
    <submittedName>
        <fullName evidence="2">Uncharacterized protein</fullName>
    </submittedName>
</protein>
<gene>
    <name evidence="2" type="ORF">PPL_05505</name>
</gene>
<name>D3BAC9_HETP5</name>
<feature type="signal peptide" evidence="1">
    <location>
        <begin position="1"/>
        <end position="23"/>
    </location>
</feature>
<keyword evidence="3" id="KW-1185">Reference proteome</keyword>
<sequence length="81" mass="9014">MNIKINVLALFFIALCFFGVVLSQPCPHGYPRCNGICENPWMGPCNVEYQCPEGLVLCKETLSCVMKTHPCATAYKSLIEN</sequence>
<dbReference type="InParanoid" id="D3BAC9"/>
<comment type="caution">
    <text evidence="2">The sequence shown here is derived from an EMBL/GenBank/DDBJ whole genome shotgun (WGS) entry which is preliminary data.</text>
</comment>
<dbReference type="Proteomes" id="UP000001396">
    <property type="component" value="Unassembled WGS sequence"/>
</dbReference>
<evidence type="ECO:0000313" key="3">
    <source>
        <dbReference type="Proteomes" id="UP000001396"/>
    </source>
</evidence>
<dbReference type="GeneID" id="31360989"/>
<dbReference type="RefSeq" id="XP_020433633.1">
    <property type="nucleotide sequence ID" value="XM_020576384.1"/>
</dbReference>
<proteinExistence type="predicted"/>